<accession>A0A1G6L9N3</accession>
<evidence type="ECO:0000313" key="2">
    <source>
        <dbReference type="EMBL" id="SDC39266.1"/>
    </source>
</evidence>
<dbReference type="InterPro" id="IPR040624">
    <property type="entry name" value="HalOD1"/>
</dbReference>
<dbReference type="AlphaFoldDB" id="A0A1G6L9N3"/>
<reference evidence="3" key="2">
    <citation type="submission" date="2016-10" db="EMBL/GenBank/DDBJ databases">
        <authorList>
            <person name="de Groot N.N."/>
        </authorList>
    </citation>
    <scope>NUCLEOTIDE SEQUENCE [LARGE SCALE GENOMIC DNA]</scope>
    <source>
        <strain evidence="3">CDM_6</strain>
    </source>
</reference>
<protein>
    <recommendedName>
        <fullName evidence="1">Halobacterial output domain-containing protein</fullName>
    </recommendedName>
</protein>
<reference evidence="4 5" key="1">
    <citation type="submission" date="2016-10" db="EMBL/GenBank/DDBJ databases">
        <authorList>
            <person name="Varghese N."/>
            <person name="Submissions S."/>
        </authorList>
    </citation>
    <scope>NUCLEOTIDE SEQUENCE [LARGE SCALE GENOMIC DNA]</scope>
    <source>
        <strain evidence="2 5">CDM_1</strain>
        <strain evidence="4">CDM_6</strain>
    </source>
</reference>
<evidence type="ECO:0000259" key="1">
    <source>
        <dbReference type="Pfam" id="PF18545"/>
    </source>
</evidence>
<dbReference type="EMBL" id="FOIC01000003">
    <property type="protein sequence ID" value="SET01064.1"/>
    <property type="molecule type" value="Genomic_DNA"/>
</dbReference>
<proteinExistence type="predicted"/>
<evidence type="ECO:0000313" key="4">
    <source>
        <dbReference type="Proteomes" id="UP000199320"/>
    </source>
</evidence>
<keyword evidence="4" id="KW-1185">Reference proteome</keyword>
<evidence type="ECO:0000313" key="5">
    <source>
        <dbReference type="Proteomes" id="UP000324021"/>
    </source>
</evidence>
<feature type="domain" description="Halobacterial output" evidence="1">
    <location>
        <begin position="13"/>
        <end position="73"/>
    </location>
</feature>
<name>A0A1G6L9N3_9EURY</name>
<sequence>MNTDADQITIDATSSPSESIVMEIAKRDNTSPFEMQPLYEVIDPEALDTLFKRGMKGDVMFEYAGYEVTVTGSTSNEILLSGADGE</sequence>
<dbReference type="Pfam" id="PF18545">
    <property type="entry name" value="HalOD1"/>
    <property type="match status" value="1"/>
</dbReference>
<organism evidence="2 5">
    <name type="scientific">Natrinema hispanicum</name>
    <dbReference type="NCBI Taxonomy" id="392421"/>
    <lineage>
        <taxon>Archaea</taxon>
        <taxon>Methanobacteriati</taxon>
        <taxon>Methanobacteriota</taxon>
        <taxon>Stenosarchaea group</taxon>
        <taxon>Halobacteria</taxon>
        <taxon>Halobacteriales</taxon>
        <taxon>Natrialbaceae</taxon>
        <taxon>Natrinema</taxon>
    </lineage>
</organism>
<evidence type="ECO:0000313" key="3">
    <source>
        <dbReference type="EMBL" id="SET01064.1"/>
    </source>
</evidence>
<dbReference type="Proteomes" id="UP000324021">
    <property type="component" value="Unassembled WGS sequence"/>
</dbReference>
<dbReference type="Proteomes" id="UP000199320">
    <property type="component" value="Unassembled WGS sequence"/>
</dbReference>
<dbReference type="OrthoDB" id="271604at2157"/>
<dbReference type="EMBL" id="FMZP01000003">
    <property type="protein sequence ID" value="SDC39266.1"/>
    <property type="molecule type" value="Genomic_DNA"/>
</dbReference>
<dbReference type="RefSeq" id="WP_092930352.1">
    <property type="nucleotide sequence ID" value="NZ_FMZP01000003.1"/>
</dbReference>
<gene>
    <name evidence="3" type="ORF">SAMN04488694_10385</name>
    <name evidence="2" type="ORF">SAMN05192552_1003223</name>
</gene>